<comment type="caution">
    <text evidence="2">The sequence shown here is derived from an EMBL/GenBank/DDBJ whole genome shotgun (WGS) entry which is preliminary data.</text>
</comment>
<dbReference type="EMBL" id="JAHBCL010000027">
    <property type="protein sequence ID" value="MBS7527880.1"/>
    <property type="molecule type" value="Genomic_DNA"/>
</dbReference>
<evidence type="ECO:0000256" key="1">
    <source>
        <dbReference type="SAM" id="SignalP"/>
    </source>
</evidence>
<sequence>MTKKILMLFLIITMLMTSFPIVAAGNGNGNGNAYGNTRLNILYLSGVNGNSADAQLATDIDKYFVDDVDVKVYHKEIKNFSMNDFTKKDYSAIYIAASVLYNIEHNQVNPDVLAKLKAFDYPTVVENALAKEFGLANNVVDVNLDGYYYQRNADAVKVMKVDGHREFSENVISDSNFTKLNYLYQYEDMYWYWFLYYGYGWSVDYQAVSGLKNGAIVSTTTEEIPGDSYRTYPLIYGYEPNNSSLSNQYRVAGTYGTTNYSHYLSDESLYLIADAVWWVLNGGAGEQSAYTVETYDDVSGTALSTVNQSVAANTSYNFEYTPVDGYRFLRWERTLDGVTTTLSDNASYSEIPRDGATYRAVVERVYAIQLQTYDITNEAVINQTTSYVRKGSALSLSYETISGYEFYRWVKVNATNGSVSVVSSSVDTAVTPTGDSIYRAETIDTMALPAKLNILEVQPSANYVLNKRYLENELRTDVELTQMPMSLFIADRTQLNGAYDIIYIGQDNSGSENNHEDKYYPAQDSDLKYTGYLDVYDGRTKSFSTYGGIGEYYSPNDITQLKADELKAFIEADQLVLFDGSIFSSSKATLLKSNFEDNHQTNVKVYSSVTNDRVVNLLNDYNGEAYVIKPTLTVLDNPLSFIGSNGTGQYMTAPEDRYMSFNFKLEDYIADHQYNAELYLDFNGDGIFSTVDGESVAETALYSENFENVLMRYNLPKEYIGFVPWKIEVTDQTVGAKTYEIGYAAFKGTSDAAVAVRHIKVLQITPNNGGSYKLTELPQALKKIMGLYTLEITQMSVDAYNANPFELNGLYDMLVLGFADSLSTSLLLSDAAMDRIQSFVDSGQSLLTTHDQLWFKLNHMGTTNMDFTERFRDQFGQNTYAKDYINNNQEASNDTMLPYTTINGRSYFTVGYSNRAIDRYNQGLKTTNSAVEVNEGQITLFPYILGNTLDISTTHFQYFQLDMENEDLVVWHNLTGGSYDGNDAQNDYYVYSIGNITYSGTGHASPKTYNDENELFVNTMIKASKTANHAPAIVIDNIVDGAVYYKTDESIRFGVTVSDLDLKDTTSTVSIYFDTDMDGVGDVLAATYYDVDNDQYLSVNADKRDLDAYDLFNIIVVASDQNGAKTVETIHNISNISRVGLAISQDTEWSDQNPLIGDSSTLSIEMKKTEAGDASFSDIIASVIIPKAELDAVTSDYNVVGWSGPSLVGDSYVYTKAVSDYTRPLEFTPYFNGSEGTINASIELQYDNYGTPAEKVKAGPMKLTVEQGQMIVSAMDRFNRPVDGALLTIEGASDEIEVETVGGENVIVDLDGGTKVYTVRYNLDGYKDAEIIVTYDDGTVETIKRNLTENYILANIALSGAKNPVDISLKLYQDIITDVQVVGDIGLIVEKNLENNQTVFNNMGDANKTITINYNLDEPTTRMTLVFDDSGFTSQIAGGSYSLLNEEGDVDAVIRDVDGNVIVSEGIVFDTVNRTLTVDLGAGNVFEPGVYSMSLTMHFAKGLKIYTTNQPHVIDLVKLITDVYSDADENGIYAENERFNGIEKLLEEKIVVGYLVFTDNTEDEDARNGIVGFKTRSTNILEGAGYGDVELYIKPSKDVSFENVNIQLMLRYMENGSLVELENNENFYIVSIEEVRGLDVENVVLQEIDGNNKNTELLIKELPIATDDDDAVIKVKIFVENSKFDFQDYRLVFSLIYGVNVQEAEINQYIQIIKRLKLQ</sequence>
<keyword evidence="1" id="KW-0732">Signal</keyword>
<proteinExistence type="predicted"/>
<protein>
    <submittedName>
        <fullName evidence="2">DUF5057 domain-containing protein</fullName>
    </submittedName>
</protein>
<keyword evidence="3" id="KW-1185">Reference proteome</keyword>
<dbReference type="RefSeq" id="WP_213237742.1">
    <property type="nucleotide sequence ID" value="NZ_JAHBCL010000027.1"/>
</dbReference>
<accession>A0ABS5PRU2</accession>
<evidence type="ECO:0000313" key="3">
    <source>
        <dbReference type="Proteomes" id="UP000746471"/>
    </source>
</evidence>
<gene>
    <name evidence="2" type="ORF">KHM83_14440</name>
</gene>
<feature type="signal peptide" evidence="1">
    <location>
        <begin position="1"/>
        <end position="23"/>
    </location>
</feature>
<name>A0ABS5PRU2_9FIRM</name>
<reference evidence="2 3" key="1">
    <citation type="submission" date="2021-05" db="EMBL/GenBank/DDBJ databases">
        <title>Fusibacter ferrireducens sp. nov., an anaerobic, sulfur- and Fe-reducing bacterium isolated from the mangrove sediment.</title>
        <authorList>
            <person name="Qiu D."/>
        </authorList>
    </citation>
    <scope>NUCLEOTIDE SEQUENCE [LARGE SCALE GENOMIC DNA]</scope>
    <source>
        <strain evidence="2 3">DSM 12116</strain>
    </source>
</reference>
<evidence type="ECO:0000313" key="2">
    <source>
        <dbReference type="EMBL" id="MBS7527880.1"/>
    </source>
</evidence>
<organism evidence="2 3">
    <name type="scientific">Fusibacter paucivorans</name>
    <dbReference type="NCBI Taxonomy" id="76009"/>
    <lineage>
        <taxon>Bacteria</taxon>
        <taxon>Bacillati</taxon>
        <taxon>Bacillota</taxon>
        <taxon>Clostridia</taxon>
        <taxon>Eubacteriales</taxon>
        <taxon>Eubacteriales Family XII. Incertae Sedis</taxon>
        <taxon>Fusibacter</taxon>
    </lineage>
</organism>
<dbReference type="Proteomes" id="UP000746471">
    <property type="component" value="Unassembled WGS sequence"/>
</dbReference>
<feature type="chain" id="PRO_5046976767" evidence="1">
    <location>
        <begin position="24"/>
        <end position="1719"/>
    </location>
</feature>